<sequence length="435" mass="50089">MERTAINNLYDWKKNENRKPLIIRGARQVGKTWLMKEFGRKEYAQTAYVNFESSKILKDLFSEDYNITRIVNAIQIETGVQINANDTLIILDEIQEAKGGIASLKYFYENTPEYHIIAAGSLLGVSLHQHTSFPVGKVDFLDLYPLSFPEYLKALNQEPLLKLIESQDWGLIRNFKTKFTELLRQYYFTGGMPEVVLSFKQNMDYTEVRKIQKNILLAYEQDFSKHAPVEIVPRIRMLWNSTLAQLAKENKKFIYSAIKKGARAKDFELPLSWLTDSGLIYKVNRINKAGMPLKAYEDMNAFKIFIVDVGLLAAIGNLDVKTLLDGNSIFEEFNGALTEQFVLQQLKTIPDIPIYYWSAEKANAEIDFVIQHLNKIVPIEVKAAENLQAKSLKSFKQRFPESVAIRTSMSDFRKEDWLTNTPLYAINYLMKITGI</sequence>
<protein>
    <submittedName>
        <fullName evidence="3">ATP-binding protein</fullName>
    </submittedName>
</protein>
<feature type="domain" description="DUF4143" evidence="2">
    <location>
        <begin position="220"/>
        <end position="383"/>
    </location>
</feature>
<gene>
    <name evidence="3" type="ORF">OM074_14220</name>
</gene>
<dbReference type="InterPro" id="IPR025420">
    <property type="entry name" value="DUF4143"/>
</dbReference>
<keyword evidence="3" id="KW-0067">ATP-binding</keyword>
<evidence type="ECO:0000259" key="1">
    <source>
        <dbReference type="Pfam" id="PF13173"/>
    </source>
</evidence>
<evidence type="ECO:0000259" key="2">
    <source>
        <dbReference type="Pfam" id="PF13635"/>
    </source>
</evidence>
<dbReference type="Pfam" id="PF13635">
    <property type="entry name" value="DUF4143"/>
    <property type="match status" value="1"/>
</dbReference>
<dbReference type="Proteomes" id="UP001207408">
    <property type="component" value="Unassembled WGS sequence"/>
</dbReference>
<dbReference type="RefSeq" id="WP_301200564.1">
    <property type="nucleotide sequence ID" value="NZ_JAPDPI010000030.1"/>
</dbReference>
<dbReference type="SUPFAM" id="SSF52540">
    <property type="entry name" value="P-loop containing nucleoside triphosphate hydrolases"/>
    <property type="match status" value="1"/>
</dbReference>
<keyword evidence="4" id="KW-1185">Reference proteome</keyword>
<dbReference type="PANTHER" id="PTHR33295:SF7">
    <property type="entry name" value="ATPASE"/>
    <property type="match status" value="1"/>
</dbReference>
<proteinExistence type="predicted"/>
<evidence type="ECO:0000313" key="4">
    <source>
        <dbReference type="Proteomes" id="UP001207408"/>
    </source>
</evidence>
<dbReference type="AlphaFoldDB" id="A0AAE3MFA9"/>
<comment type="caution">
    <text evidence="3">The sequence shown here is derived from an EMBL/GenBank/DDBJ whole genome shotgun (WGS) entry which is preliminary data.</text>
</comment>
<dbReference type="PANTHER" id="PTHR33295">
    <property type="entry name" value="ATPASE"/>
    <property type="match status" value="1"/>
</dbReference>
<accession>A0AAE3MFA9</accession>
<dbReference type="GO" id="GO:0005524">
    <property type="term" value="F:ATP binding"/>
    <property type="evidence" value="ECO:0007669"/>
    <property type="project" value="UniProtKB-KW"/>
</dbReference>
<name>A0AAE3MFA9_9BACT</name>
<reference evidence="3" key="1">
    <citation type="submission" date="2022-10" db="EMBL/GenBank/DDBJ databases">
        <authorList>
            <person name="Yu W.X."/>
        </authorList>
    </citation>
    <scope>NUCLEOTIDE SEQUENCE</scope>
    <source>
        <strain evidence="3">D04</strain>
    </source>
</reference>
<dbReference type="EMBL" id="JAPDPI010000030">
    <property type="protein sequence ID" value="MCW3806788.1"/>
    <property type="molecule type" value="Genomic_DNA"/>
</dbReference>
<organism evidence="3 4">
    <name type="scientific">Plebeiibacterium marinum</name>
    <dbReference type="NCBI Taxonomy" id="2992111"/>
    <lineage>
        <taxon>Bacteria</taxon>
        <taxon>Pseudomonadati</taxon>
        <taxon>Bacteroidota</taxon>
        <taxon>Bacteroidia</taxon>
        <taxon>Marinilabiliales</taxon>
        <taxon>Marinilabiliaceae</taxon>
        <taxon>Plebeiibacterium</taxon>
    </lineage>
</organism>
<dbReference type="InterPro" id="IPR041682">
    <property type="entry name" value="AAA_14"/>
</dbReference>
<evidence type="ECO:0000313" key="3">
    <source>
        <dbReference type="EMBL" id="MCW3806788.1"/>
    </source>
</evidence>
<dbReference type="InterPro" id="IPR027417">
    <property type="entry name" value="P-loop_NTPase"/>
</dbReference>
<dbReference type="Pfam" id="PF13173">
    <property type="entry name" value="AAA_14"/>
    <property type="match status" value="1"/>
</dbReference>
<keyword evidence="3" id="KW-0547">Nucleotide-binding</keyword>
<feature type="domain" description="AAA" evidence="1">
    <location>
        <begin position="17"/>
        <end position="152"/>
    </location>
</feature>